<dbReference type="EnsemblMetazoa" id="CapteT137514">
    <property type="protein sequence ID" value="CapteP137514"/>
    <property type="gene ID" value="CapteG137514"/>
</dbReference>
<accession>R7TQQ9</accession>
<dbReference type="SUPFAM" id="SSF54695">
    <property type="entry name" value="POZ domain"/>
    <property type="match status" value="1"/>
</dbReference>
<dbReference type="OrthoDB" id="45365at2759"/>
<evidence type="ECO:0000256" key="2">
    <source>
        <dbReference type="ARBA" id="ARBA00022737"/>
    </source>
</evidence>
<sequence length="497" mass="57028">VSFLQMREANELVDVTLVFGDRRLACHKLILAGMCKYFHRMFLTDMVESYSKEIVMKDINASTGVLLIDYFYTQQIDITTHNAQDLLEASDMLLIDTLKRSVEEFFCELTDKSNCISLLNLARFYDLKMLREKAQDTVCNIQVDGMDDIEDMHLLEENDLVTILKASDVLDDSFCLVQKWILAVERSNAFDSLLQLLKKKMLHNKHGMELIQHLTQLYLVNDRPEKPSLMVGTFEGEMWQSIHSETWQPIQKPRNLNEVYSACAHPDGRLIISGGVFMNTIQSDCHYYDAHTAQWNHLPPMPTVRAQHSSIYHDHHVYVIGGNDGRSFLHSVDALDMRSLEWSSLPHMPQPLQCSYVVSVSDTLFVLGGMRDGWVDWSVDVHQYDSTGKTWHQRSPMPEQCAGGAAVALGDQVYVVGGWNKSCMKFNPQIDSWVSLQRPQFSHWYGPALVWNGCVLVCGGSEEDSIEEYSPLTDKWRTWTMTLPQKQELRFAFRILL</sequence>
<evidence type="ECO:0000313" key="6">
    <source>
        <dbReference type="Proteomes" id="UP000014760"/>
    </source>
</evidence>
<reference evidence="5" key="3">
    <citation type="submission" date="2015-06" db="UniProtKB">
        <authorList>
            <consortium name="EnsemblMetazoa"/>
        </authorList>
    </citation>
    <scope>IDENTIFICATION</scope>
</reference>
<dbReference type="InterPro" id="IPR006652">
    <property type="entry name" value="Kelch_1"/>
</dbReference>
<feature type="non-terminal residue" evidence="4">
    <location>
        <position position="1"/>
    </location>
</feature>
<dbReference type="Gene3D" id="3.30.710.10">
    <property type="entry name" value="Potassium Channel Kv1.1, Chain A"/>
    <property type="match status" value="1"/>
</dbReference>
<keyword evidence="2" id="KW-0677">Repeat</keyword>
<dbReference type="SMART" id="SM00225">
    <property type="entry name" value="BTB"/>
    <property type="match status" value="1"/>
</dbReference>
<keyword evidence="6" id="KW-1185">Reference proteome</keyword>
<proteinExistence type="predicted"/>
<protein>
    <recommendedName>
        <fullName evidence="3">BTB domain-containing protein</fullName>
    </recommendedName>
</protein>
<dbReference type="PANTHER" id="PTHR24412:SF489">
    <property type="entry name" value="RING FINGER DOMAIN AND KELCH REPEAT-CONTAINING PROTEIN DDB_G0271372"/>
    <property type="match status" value="1"/>
</dbReference>
<feature type="domain" description="BTB" evidence="3">
    <location>
        <begin position="13"/>
        <end position="80"/>
    </location>
</feature>
<dbReference type="InterPro" id="IPR015915">
    <property type="entry name" value="Kelch-typ_b-propeller"/>
</dbReference>
<organism evidence="4">
    <name type="scientific">Capitella teleta</name>
    <name type="common">Polychaete worm</name>
    <dbReference type="NCBI Taxonomy" id="283909"/>
    <lineage>
        <taxon>Eukaryota</taxon>
        <taxon>Metazoa</taxon>
        <taxon>Spiralia</taxon>
        <taxon>Lophotrochozoa</taxon>
        <taxon>Annelida</taxon>
        <taxon>Polychaeta</taxon>
        <taxon>Sedentaria</taxon>
        <taxon>Scolecida</taxon>
        <taxon>Capitellidae</taxon>
        <taxon>Capitella</taxon>
    </lineage>
</organism>
<evidence type="ECO:0000313" key="4">
    <source>
        <dbReference type="EMBL" id="ELT93360.1"/>
    </source>
</evidence>
<dbReference type="PANTHER" id="PTHR24412">
    <property type="entry name" value="KELCH PROTEIN"/>
    <property type="match status" value="1"/>
</dbReference>
<dbReference type="Gene3D" id="2.120.10.80">
    <property type="entry name" value="Kelch-type beta propeller"/>
    <property type="match status" value="1"/>
</dbReference>
<dbReference type="InterPro" id="IPR011333">
    <property type="entry name" value="SKP1/BTB/POZ_sf"/>
</dbReference>
<dbReference type="Pfam" id="PF00651">
    <property type="entry name" value="BTB"/>
    <property type="match status" value="1"/>
</dbReference>
<evidence type="ECO:0000313" key="5">
    <source>
        <dbReference type="EnsemblMetazoa" id="CapteP137514"/>
    </source>
</evidence>
<dbReference type="SUPFAM" id="SSF117281">
    <property type="entry name" value="Kelch motif"/>
    <property type="match status" value="1"/>
</dbReference>
<dbReference type="HOGENOM" id="CLU_004253_14_0_1"/>
<dbReference type="Pfam" id="PF24681">
    <property type="entry name" value="Kelch_KLHDC2_KLHL20_DRC7"/>
    <property type="match status" value="1"/>
</dbReference>
<dbReference type="Proteomes" id="UP000014760">
    <property type="component" value="Unassembled WGS sequence"/>
</dbReference>
<dbReference type="EMBL" id="AMQN01002645">
    <property type="status" value="NOT_ANNOTATED_CDS"/>
    <property type="molecule type" value="Genomic_DNA"/>
</dbReference>
<evidence type="ECO:0000256" key="1">
    <source>
        <dbReference type="ARBA" id="ARBA00022441"/>
    </source>
</evidence>
<dbReference type="PROSITE" id="PS50097">
    <property type="entry name" value="BTB"/>
    <property type="match status" value="1"/>
</dbReference>
<dbReference type="STRING" id="283909.R7TQQ9"/>
<reference evidence="4 6" key="2">
    <citation type="journal article" date="2013" name="Nature">
        <title>Insights into bilaterian evolution from three spiralian genomes.</title>
        <authorList>
            <person name="Simakov O."/>
            <person name="Marletaz F."/>
            <person name="Cho S.J."/>
            <person name="Edsinger-Gonzales E."/>
            <person name="Havlak P."/>
            <person name="Hellsten U."/>
            <person name="Kuo D.H."/>
            <person name="Larsson T."/>
            <person name="Lv J."/>
            <person name="Arendt D."/>
            <person name="Savage R."/>
            <person name="Osoegawa K."/>
            <person name="de Jong P."/>
            <person name="Grimwood J."/>
            <person name="Chapman J.A."/>
            <person name="Shapiro H."/>
            <person name="Aerts A."/>
            <person name="Otillar R.P."/>
            <person name="Terry A.Y."/>
            <person name="Boore J.L."/>
            <person name="Grigoriev I.V."/>
            <person name="Lindberg D.R."/>
            <person name="Seaver E.C."/>
            <person name="Weisblat D.A."/>
            <person name="Putnam N.H."/>
            <person name="Rokhsar D.S."/>
        </authorList>
    </citation>
    <scope>NUCLEOTIDE SEQUENCE</scope>
    <source>
        <strain evidence="4 6">I ESC-2004</strain>
    </source>
</reference>
<dbReference type="InterPro" id="IPR000210">
    <property type="entry name" value="BTB/POZ_dom"/>
</dbReference>
<dbReference type="SMART" id="SM00612">
    <property type="entry name" value="Kelch"/>
    <property type="match status" value="4"/>
</dbReference>
<dbReference type="OMA" id="HPFLACN"/>
<dbReference type="CDD" id="cd14733">
    <property type="entry name" value="BACK"/>
    <property type="match status" value="1"/>
</dbReference>
<dbReference type="AlphaFoldDB" id="R7TQQ9"/>
<name>R7TQQ9_CAPTE</name>
<evidence type="ECO:0000259" key="3">
    <source>
        <dbReference type="PROSITE" id="PS50097"/>
    </source>
</evidence>
<keyword evidence="1" id="KW-0880">Kelch repeat</keyword>
<dbReference type="EMBL" id="KB309773">
    <property type="protein sequence ID" value="ELT93360.1"/>
    <property type="molecule type" value="Genomic_DNA"/>
</dbReference>
<gene>
    <name evidence="4" type="ORF">CAPTEDRAFT_137514</name>
</gene>
<reference evidence="6" key="1">
    <citation type="submission" date="2012-12" db="EMBL/GenBank/DDBJ databases">
        <authorList>
            <person name="Hellsten U."/>
            <person name="Grimwood J."/>
            <person name="Chapman J.A."/>
            <person name="Shapiro H."/>
            <person name="Aerts A."/>
            <person name="Otillar R.P."/>
            <person name="Terry A.Y."/>
            <person name="Boore J.L."/>
            <person name="Simakov O."/>
            <person name="Marletaz F."/>
            <person name="Cho S.-J."/>
            <person name="Edsinger-Gonzales E."/>
            <person name="Havlak P."/>
            <person name="Kuo D.-H."/>
            <person name="Larsson T."/>
            <person name="Lv J."/>
            <person name="Arendt D."/>
            <person name="Savage R."/>
            <person name="Osoegawa K."/>
            <person name="de Jong P."/>
            <person name="Lindberg D.R."/>
            <person name="Seaver E.C."/>
            <person name="Weisblat D.A."/>
            <person name="Putnam N.H."/>
            <person name="Grigoriev I.V."/>
            <person name="Rokhsar D.S."/>
        </authorList>
    </citation>
    <scope>NUCLEOTIDE SEQUENCE</scope>
    <source>
        <strain evidence="6">I ESC-2004</strain>
    </source>
</reference>